<dbReference type="EMBL" id="JAAIUW010000007">
    <property type="protein sequence ID" value="KAF7824881.1"/>
    <property type="molecule type" value="Genomic_DNA"/>
</dbReference>
<protein>
    <submittedName>
        <fullName evidence="1">Uncharacterized protein</fullName>
    </submittedName>
</protein>
<evidence type="ECO:0000313" key="2">
    <source>
        <dbReference type="Proteomes" id="UP000634136"/>
    </source>
</evidence>
<organism evidence="1 2">
    <name type="scientific">Senna tora</name>
    <dbReference type="NCBI Taxonomy" id="362788"/>
    <lineage>
        <taxon>Eukaryota</taxon>
        <taxon>Viridiplantae</taxon>
        <taxon>Streptophyta</taxon>
        <taxon>Embryophyta</taxon>
        <taxon>Tracheophyta</taxon>
        <taxon>Spermatophyta</taxon>
        <taxon>Magnoliopsida</taxon>
        <taxon>eudicotyledons</taxon>
        <taxon>Gunneridae</taxon>
        <taxon>Pentapetalae</taxon>
        <taxon>rosids</taxon>
        <taxon>fabids</taxon>
        <taxon>Fabales</taxon>
        <taxon>Fabaceae</taxon>
        <taxon>Caesalpinioideae</taxon>
        <taxon>Cassia clade</taxon>
        <taxon>Senna</taxon>
    </lineage>
</organism>
<reference evidence="1" key="1">
    <citation type="submission" date="2020-09" db="EMBL/GenBank/DDBJ databases">
        <title>Genome-Enabled Discovery of Anthraquinone Biosynthesis in Senna tora.</title>
        <authorList>
            <person name="Kang S.-H."/>
            <person name="Pandey R.P."/>
            <person name="Lee C.-M."/>
            <person name="Sim J.-S."/>
            <person name="Jeong J.-T."/>
            <person name="Choi B.-S."/>
            <person name="Jung M."/>
            <person name="Ginzburg D."/>
            <person name="Zhao K."/>
            <person name="Won S.Y."/>
            <person name="Oh T.-J."/>
            <person name="Yu Y."/>
            <person name="Kim N.-H."/>
            <person name="Lee O.R."/>
            <person name="Lee T.-H."/>
            <person name="Bashyal P."/>
            <person name="Kim T.-S."/>
            <person name="Lee W.-H."/>
            <person name="Kawkins C."/>
            <person name="Kim C.-K."/>
            <person name="Kim J.S."/>
            <person name="Ahn B.O."/>
            <person name="Rhee S.Y."/>
            <person name="Sohng J.K."/>
        </authorList>
    </citation>
    <scope>NUCLEOTIDE SEQUENCE</scope>
    <source>
        <tissue evidence="1">Leaf</tissue>
    </source>
</reference>
<keyword evidence="2" id="KW-1185">Reference proteome</keyword>
<gene>
    <name evidence="1" type="ORF">G2W53_023025</name>
</gene>
<dbReference type="Proteomes" id="UP000634136">
    <property type="component" value="Unassembled WGS sequence"/>
</dbReference>
<proteinExistence type="predicted"/>
<dbReference type="AlphaFoldDB" id="A0A834TQ39"/>
<comment type="caution">
    <text evidence="1">The sequence shown here is derived from an EMBL/GenBank/DDBJ whole genome shotgun (WGS) entry which is preliminary data.</text>
</comment>
<name>A0A834TQ39_9FABA</name>
<evidence type="ECO:0000313" key="1">
    <source>
        <dbReference type="EMBL" id="KAF7824881.1"/>
    </source>
</evidence>
<sequence>MARRFGLGGIRGFQEPIRW</sequence>
<accession>A0A834TQ39</accession>